<feature type="region of interest" description="Disordered" evidence="1">
    <location>
        <begin position="190"/>
        <end position="215"/>
    </location>
</feature>
<feature type="compositionally biased region" description="Basic and acidic residues" evidence="1">
    <location>
        <begin position="190"/>
        <end position="199"/>
    </location>
</feature>
<protein>
    <recommendedName>
        <fullName evidence="4">HEAT repeat domain-containing protein</fullName>
    </recommendedName>
</protein>
<dbReference type="Gene3D" id="1.25.10.10">
    <property type="entry name" value="Leucine-rich Repeat Variant"/>
    <property type="match status" value="1"/>
</dbReference>
<dbReference type="EMBL" id="BMPE01000008">
    <property type="protein sequence ID" value="GGL07012.1"/>
    <property type="molecule type" value="Genomic_DNA"/>
</dbReference>
<dbReference type="InterPro" id="IPR011989">
    <property type="entry name" value="ARM-like"/>
</dbReference>
<name>A0ABQ2FM96_9DEIO</name>
<evidence type="ECO:0000256" key="1">
    <source>
        <dbReference type="SAM" id="MobiDB-lite"/>
    </source>
</evidence>
<sequence length="442" mass="49729">MTVPSTEFTDAFHAGLGRALVYLSEHAAAPELREAVTQGLLHNQAYDPQCEPPRTTYLLEACARLSPPLDAAEILIPRVKHARNATARRWDVNQWVNILTALGQQGDQRAAKALRDKYRSAARAETPLWDLLSPALVQLDGLNGLRQIVQDQHRFTATSPDASHHPYVWEARTLLGDDAVESELKNLPEALRPRGNADRARKRKQQKASNPRPTDAYQHVHMLIHDAVQPRLHPVSMLPYQLIHRLTPPDWQRLTTDLNTEDPAKLRLLLSLFMRHGVPGALRRLLSLVRHEDNGVAFRALRALGHIQHERVREFALELLRTPQRFSEEATSLLRLNYRPGDEQLICMQLNGLQEQLKAGERQSFLRNVADIAEQFPDEGLLKLLTGAFPQQPCACCRERMLAVLIEHDAAPPDLLAEARLDASPEVRSLATEALSAAGRLR</sequence>
<dbReference type="InterPro" id="IPR016024">
    <property type="entry name" value="ARM-type_fold"/>
</dbReference>
<accession>A0ABQ2FM96</accession>
<evidence type="ECO:0000313" key="2">
    <source>
        <dbReference type="EMBL" id="GGL07012.1"/>
    </source>
</evidence>
<organism evidence="2 3">
    <name type="scientific">Deinococcus radiotolerans</name>
    <dbReference type="NCBI Taxonomy" id="1309407"/>
    <lineage>
        <taxon>Bacteria</taxon>
        <taxon>Thermotogati</taxon>
        <taxon>Deinococcota</taxon>
        <taxon>Deinococci</taxon>
        <taxon>Deinococcales</taxon>
        <taxon>Deinococcaceae</taxon>
        <taxon>Deinococcus</taxon>
    </lineage>
</organism>
<keyword evidence="3" id="KW-1185">Reference proteome</keyword>
<evidence type="ECO:0000313" key="3">
    <source>
        <dbReference type="Proteomes" id="UP000604341"/>
    </source>
</evidence>
<evidence type="ECO:0008006" key="4">
    <source>
        <dbReference type="Google" id="ProtNLM"/>
    </source>
</evidence>
<proteinExistence type="predicted"/>
<gene>
    <name evidence="2" type="ORF">GCM10010844_27290</name>
</gene>
<dbReference type="SUPFAM" id="SSF48371">
    <property type="entry name" value="ARM repeat"/>
    <property type="match status" value="1"/>
</dbReference>
<dbReference type="Proteomes" id="UP000604341">
    <property type="component" value="Unassembled WGS sequence"/>
</dbReference>
<comment type="caution">
    <text evidence="2">The sequence shown here is derived from an EMBL/GenBank/DDBJ whole genome shotgun (WGS) entry which is preliminary data.</text>
</comment>
<reference evidence="3" key="1">
    <citation type="journal article" date="2019" name="Int. J. Syst. Evol. Microbiol.">
        <title>The Global Catalogue of Microorganisms (GCM) 10K type strain sequencing project: providing services to taxonomists for standard genome sequencing and annotation.</title>
        <authorList>
            <consortium name="The Broad Institute Genomics Platform"/>
            <consortium name="The Broad Institute Genome Sequencing Center for Infectious Disease"/>
            <person name="Wu L."/>
            <person name="Ma J."/>
        </authorList>
    </citation>
    <scope>NUCLEOTIDE SEQUENCE [LARGE SCALE GENOMIC DNA]</scope>
    <source>
        <strain evidence="3">JCM 19173</strain>
    </source>
</reference>